<keyword evidence="7" id="KW-0762">Sugar transport</keyword>
<evidence type="ECO:0000256" key="9">
    <source>
        <dbReference type="ARBA" id="ARBA00022683"/>
    </source>
</evidence>
<evidence type="ECO:0000256" key="10">
    <source>
        <dbReference type="ARBA" id="ARBA00022692"/>
    </source>
</evidence>
<keyword evidence="12 17" id="KW-1133">Transmembrane helix</keyword>
<keyword evidence="4" id="KW-0813">Transport</keyword>
<dbReference type="PROSITE" id="PS51105">
    <property type="entry name" value="PTS_EIIC_TYPE_3"/>
    <property type="match status" value="1"/>
</dbReference>
<dbReference type="Pfam" id="PF02302">
    <property type="entry name" value="PTS_IIB"/>
    <property type="match status" value="1"/>
</dbReference>
<dbReference type="InterPro" id="IPR003352">
    <property type="entry name" value="PTS_EIIC"/>
</dbReference>
<evidence type="ECO:0000256" key="13">
    <source>
        <dbReference type="ARBA" id="ARBA00023136"/>
    </source>
</evidence>
<dbReference type="InterPro" id="IPR003501">
    <property type="entry name" value="PTS_EIIB_2/3"/>
</dbReference>
<keyword evidence="13 17" id="KW-0472">Membrane</keyword>
<keyword evidence="21" id="KW-1185">Reference proteome</keyword>
<keyword evidence="8" id="KW-0808">Transferase</keyword>
<evidence type="ECO:0000256" key="17">
    <source>
        <dbReference type="SAM" id="Phobius"/>
    </source>
</evidence>
<keyword evidence="10 17" id="KW-0812">Transmembrane</keyword>
<dbReference type="Proteomes" id="UP000231179">
    <property type="component" value="Chromosome"/>
</dbReference>
<evidence type="ECO:0000256" key="4">
    <source>
        <dbReference type="ARBA" id="ARBA00022448"/>
    </source>
</evidence>
<feature type="transmembrane region" description="Helical" evidence="17">
    <location>
        <begin position="35"/>
        <end position="56"/>
    </location>
</feature>
<dbReference type="InterPro" id="IPR013012">
    <property type="entry name" value="PTS_EIIB_3"/>
</dbReference>
<feature type="transmembrane region" description="Helical" evidence="17">
    <location>
        <begin position="206"/>
        <end position="227"/>
    </location>
</feature>
<evidence type="ECO:0000256" key="6">
    <source>
        <dbReference type="ARBA" id="ARBA00022553"/>
    </source>
</evidence>
<organism evidence="20 21">
    <name type="scientific">Spiroplasma clarkii</name>
    <dbReference type="NCBI Taxonomy" id="2139"/>
    <lineage>
        <taxon>Bacteria</taxon>
        <taxon>Bacillati</taxon>
        <taxon>Mycoplasmatota</taxon>
        <taxon>Mollicutes</taxon>
        <taxon>Entomoplasmatales</taxon>
        <taxon>Spiroplasmataceae</taxon>
        <taxon>Spiroplasma</taxon>
    </lineage>
</organism>
<dbReference type="AlphaFoldDB" id="A0A2K8KLR4"/>
<dbReference type="InterPro" id="IPR036095">
    <property type="entry name" value="PTS_EIIB-like_sf"/>
</dbReference>
<reference evidence="20 21" key="1">
    <citation type="submission" date="2017-11" db="EMBL/GenBank/DDBJ databases">
        <title>Complete genome sequence of Spiroplasma clarkii CN-5 (DSM 19994).</title>
        <authorList>
            <person name="Tsai Y.-M."/>
            <person name="Chang A."/>
            <person name="Lo W.-S."/>
            <person name="Kuo C.-H."/>
        </authorList>
    </citation>
    <scope>NUCLEOTIDE SEQUENCE [LARGE SCALE GENOMIC DNA]</scope>
    <source>
        <strain evidence="20 21">CN-5</strain>
    </source>
</reference>
<dbReference type="InterPro" id="IPR004501">
    <property type="entry name" value="PTS_EIIC_3"/>
</dbReference>
<feature type="transmembrane region" description="Helical" evidence="17">
    <location>
        <begin position="377"/>
        <end position="401"/>
    </location>
</feature>
<dbReference type="Pfam" id="PF02378">
    <property type="entry name" value="PTS_EIIC"/>
    <property type="match status" value="1"/>
</dbReference>
<evidence type="ECO:0000313" key="21">
    <source>
        <dbReference type="Proteomes" id="UP000231179"/>
    </source>
</evidence>
<feature type="modified residue" description="Phosphocysteine; by EIIA" evidence="16">
    <location>
        <position position="516"/>
    </location>
</feature>
<evidence type="ECO:0000256" key="1">
    <source>
        <dbReference type="ARBA" id="ARBA00004651"/>
    </source>
</evidence>
<dbReference type="RefSeq" id="WP_100253996.1">
    <property type="nucleotide sequence ID" value="NZ_CP024870.1"/>
</dbReference>
<feature type="domain" description="PTS EIIC type-3" evidence="19">
    <location>
        <begin position="15"/>
        <end position="437"/>
    </location>
</feature>
<feature type="transmembrane region" description="Helical" evidence="17">
    <location>
        <begin position="91"/>
        <end position="109"/>
    </location>
</feature>
<evidence type="ECO:0000259" key="19">
    <source>
        <dbReference type="PROSITE" id="PS51105"/>
    </source>
</evidence>
<evidence type="ECO:0000256" key="12">
    <source>
        <dbReference type="ARBA" id="ARBA00022989"/>
    </source>
</evidence>
<evidence type="ECO:0000256" key="16">
    <source>
        <dbReference type="PROSITE-ProRule" id="PRU00423"/>
    </source>
</evidence>
<keyword evidence="5" id="KW-1003">Cell membrane</keyword>
<dbReference type="GO" id="GO:0009401">
    <property type="term" value="P:phosphoenolpyruvate-dependent sugar phosphotransferase system"/>
    <property type="evidence" value="ECO:0007669"/>
    <property type="project" value="UniProtKB-KW"/>
</dbReference>
<feature type="domain" description="PTS EIIB type-3" evidence="18">
    <location>
        <begin position="509"/>
        <end position="621"/>
    </location>
</feature>
<keyword evidence="11" id="KW-0418">Kinase</keyword>
<keyword evidence="6" id="KW-0597">Phosphoprotein</keyword>
<evidence type="ECO:0000256" key="15">
    <source>
        <dbReference type="ARBA" id="ARBA00048444"/>
    </source>
</evidence>
<dbReference type="InterPro" id="IPR051088">
    <property type="entry name" value="PTS_Sugar-EIIC/EIIB"/>
</dbReference>
<comment type="catalytic activity">
    <reaction evidence="15">
        <text>lactose(out) + N(pros)-phospho-L-histidyl-[protein] = lactose 6-phosphate(in) + L-histidyl-[protein]</text>
        <dbReference type="Rhea" id="RHEA:42400"/>
        <dbReference type="Rhea" id="RHEA-COMP:9745"/>
        <dbReference type="Rhea" id="RHEA-COMP:9746"/>
        <dbReference type="ChEBI" id="CHEBI:17716"/>
        <dbReference type="ChEBI" id="CHEBI:29979"/>
        <dbReference type="ChEBI" id="CHEBI:64837"/>
        <dbReference type="ChEBI" id="CHEBI:79080"/>
        <dbReference type="EC" id="2.7.1.207"/>
    </reaction>
</comment>
<evidence type="ECO:0000256" key="7">
    <source>
        <dbReference type="ARBA" id="ARBA00022597"/>
    </source>
</evidence>
<feature type="transmembrane region" description="Helical" evidence="17">
    <location>
        <begin position="252"/>
        <end position="270"/>
    </location>
</feature>
<evidence type="ECO:0000256" key="3">
    <source>
        <dbReference type="ARBA" id="ARBA00020834"/>
    </source>
</evidence>
<dbReference type="GO" id="GO:0005886">
    <property type="term" value="C:plasma membrane"/>
    <property type="evidence" value="ECO:0007669"/>
    <property type="project" value="UniProtKB-SubCell"/>
</dbReference>
<dbReference type="EC" id="2.7.1.207" evidence="2"/>
<evidence type="ECO:0000259" key="18">
    <source>
        <dbReference type="PROSITE" id="PS51100"/>
    </source>
</evidence>
<keyword evidence="9" id="KW-0598">Phosphotransferase system</keyword>
<evidence type="ECO:0000256" key="5">
    <source>
        <dbReference type="ARBA" id="ARBA00022475"/>
    </source>
</evidence>
<gene>
    <name evidence="20" type="primary">lacE</name>
    <name evidence="20" type="ORF">SCLAR_v1c00990</name>
</gene>
<dbReference type="GO" id="GO:0008982">
    <property type="term" value="F:protein-N(PI)-phosphohistidine-sugar phosphotransferase activity"/>
    <property type="evidence" value="ECO:0007669"/>
    <property type="project" value="InterPro"/>
</dbReference>
<evidence type="ECO:0000256" key="11">
    <source>
        <dbReference type="ARBA" id="ARBA00022777"/>
    </source>
</evidence>
<evidence type="ECO:0000313" key="20">
    <source>
        <dbReference type="EMBL" id="ATX70434.1"/>
    </source>
</evidence>
<dbReference type="GO" id="GO:0016301">
    <property type="term" value="F:kinase activity"/>
    <property type="evidence" value="ECO:0007669"/>
    <property type="project" value="UniProtKB-KW"/>
</dbReference>
<protein>
    <recommendedName>
        <fullName evidence="3">PTS system lactose-specific EIICB component</fullName>
        <ecNumber evidence="2">2.7.1.207</ecNumber>
    </recommendedName>
    <alternativeName>
        <fullName evidence="14">EIICB-Lac</fullName>
    </alternativeName>
</protein>
<accession>A0A2K8KLR4</accession>
<dbReference type="PROSITE" id="PS51100">
    <property type="entry name" value="PTS_EIIB_TYPE_3"/>
    <property type="match status" value="1"/>
</dbReference>
<evidence type="ECO:0000256" key="2">
    <source>
        <dbReference type="ARBA" id="ARBA00012802"/>
    </source>
</evidence>
<comment type="subcellular location">
    <subcellularLocation>
        <location evidence="1">Cell membrane</location>
        <topology evidence="1">Multi-pass membrane protein</topology>
    </subcellularLocation>
</comment>
<dbReference type="SUPFAM" id="SSF52794">
    <property type="entry name" value="PTS system IIB component-like"/>
    <property type="match status" value="1"/>
</dbReference>
<dbReference type="PANTHER" id="PTHR33989:SF8">
    <property type="entry name" value="PERMEASE IIC COMPONENT"/>
    <property type="match status" value="1"/>
</dbReference>
<feature type="transmembrane region" description="Helical" evidence="17">
    <location>
        <begin position="421"/>
        <end position="440"/>
    </location>
</feature>
<dbReference type="PANTHER" id="PTHR33989">
    <property type="match status" value="1"/>
</dbReference>
<evidence type="ECO:0000256" key="14">
    <source>
        <dbReference type="ARBA" id="ARBA00029639"/>
    </source>
</evidence>
<dbReference type="GO" id="GO:1901264">
    <property type="term" value="P:carbohydrate derivative transport"/>
    <property type="evidence" value="ECO:0007669"/>
    <property type="project" value="TreeGrafter"/>
</dbReference>
<proteinExistence type="predicted"/>
<evidence type="ECO:0000256" key="8">
    <source>
        <dbReference type="ARBA" id="ARBA00022679"/>
    </source>
</evidence>
<feature type="transmembrane region" description="Helical" evidence="17">
    <location>
        <begin position="121"/>
        <end position="144"/>
    </location>
</feature>
<name>A0A2K8KLR4_9MOLU</name>
<dbReference type="Gene3D" id="3.40.50.2300">
    <property type="match status" value="1"/>
</dbReference>
<feature type="transmembrane region" description="Helical" evidence="17">
    <location>
        <begin position="156"/>
        <end position="186"/>
    </location>
</feature>
<dbReference type="EMBL" id="CP024870">
    <property type="protein sequence ID" value="ATX70434.1"/>
    <property type="molecule type" value="Genomic_DNA"/>
</dbReference>
<sequence length="622" mass="69191">MEKEKTLKTSKLKEFGQKTLDFINKITSTSFVTTLMESFILIMPIIITSTVFILAAELAPSFGYKWKDADGNILNQGYATFSDFCYRMYNLSYGILGLALVIAISYKLTEKISPKLQADRKMNVIIICISSVLAYMLFSVPNLWSVGAEETQTNVLWIISAIFGVKGLFISMLTGMSVPWLFLLFFKYNITIRLSKQVPQSISQSFLNIFPILFTIIIYGLLGWVFIEFTDNTMLDAVFKALTPLLEGAKSYWFFTLWSIVISFTWFVGIHPNVWYGVTGSLGPLAVAENVAAFEAGEQAVNWNADPFATGAYNMGGSGAQIAVPFIIILFCKSKQLKSIGMVAVVPILFQVNEPILFGLPTILNPIMLIPMIAAPLLNSIIGIIFILGFGMNASIIQLPWSMPIVISIPISSQFQASSFILPWVWFGVSFAVWMPFVLIQDKINYKKELLVNDPNEFVDYRNGVQYIKDAMFNRAKHLEIKNLKAAQKAEEVVQETPVIKSTLSKLETIEALVVCIGAGTSAMLAETINQAFKDSEVSVNAKACSVGNYSEFIGNTNICIISPQAQTVQKAIDSLALNKTDLVVLQTKGPEFLEMIQSKKITKTKIIEKIEELRRKVSAKV</sequence>